<keyword evidence="3" id="KW-1185">Reference proteome</keyword>
<gene>
    <name evidence="2" type="ORF">SAMN05216195_10222</name>
</gene>
<dbReference type="AlphaFoldDB" id="A0A1H9EML9"/>
<dbReference type="RefSeq" id="WP_090063664.1">
    <property type="nucleotide sequence ID" value="NZ_FOFT01000002.1"/>
</dbReference>
<reference evidence="3" key="1">
    <citation type="submission" date="2016-10" db="EMBL/GenBank/DDBJ databases">
        <authorList>
            <person name="Varghese N."/>
            <person name="Submissions S."/>
        </authorList>
    </citation>
    <scope>NUCLEOTIDE SEQUENCE [LARGE SCALE GENOMIC DNA]</scope>
    <source>
        <strain evidence="3">CGMCC 4.578</strain>
    </source>
</reference>
<evidence type="ECO:0000256" key="1">
    <source>
        <dbReference type="SAM" id="Coils"/>
    </source>
</evidence>
<dbReference type="EMBL" id="FOFT01000002">
    <property type="protein sequence ID" value="SEQ26832.1"/>
    <property type="molecule type" value="Genomic_DNA"/>
</dbReference>
<evidence type="ECO:0000313" key="3">
    <source>
        <dbReference type="Proteomes" id="UP000199028"/>
    </source>
</evidence>
<keyword evidence="1" id="KW-0175">Coiled coil</keyword>
<organism evidence="2 3">
    <name type="scientific">Lentzea flaviverrucosa</name>
    <dbReference type="NCBI Taxonomy" id="200379"/>
    <lineage>
        <taxon>Bacteria</taxon>
        <taxon>Bacillati</taxon>
        <taxon>Actinomycetota</taxon>
        <taxon>Actinomycetes</taxon>
        <taxon>Pseudonocardiales</taxon>
        <taxon>Pseudonocardiaceae</taxon>
        <taxon>Lentzea</taxon>
    </lineage>
</organism>
<dbReference type="Proteomes" id="UP000199028">
    <property type="component" value="Unassembled WGS sequence"/>
</dbReference>
<dbReference type="OrthoDB" id="7472701at2"/>
<dbReference type="Gene3D" id="1.10.357.10">
    <property type="entry name" value="Tetracycline Repressor, domain 2"/>
    <property type="match status" value="1"/>
</dbReference>
<name>A0A1H9EML9_9PSEU</name>
<protein>
    <submittedName>
        <fullName evidence="2">Uncharacterized protein</fullName>
    </submittedName>
</protein>
<feature type="coiled-coil region" evidence="1">
    <location>
        <begin position="102"/>
        <end position="129"/>
    </location>
</feature>
<accession>A0A1H9EML9</accession>
<sequence>MTRAATQVRLHQALTRLLAGQPTATDGELTVSNLCREAGVGRDSFYRSPQEFKDAVAAAQANRDARQPELVALRDEIAILKGQRKQTAGQHAATVREMEETVRVYANRIQILALRNSELEEQVERLHRRLTDTDPDVTALPDRS</sequence>
<evidence type="ECO:0000313" key="2">
    <source>
        <dbReference type="EMBL" id="SEQ26832.1"/>
    </source>
</evidence>
<proteinExistence type="predicted"/>